<protein>
    <submittedName>
        <fullName evidence="1">Uncharacterized protein</fullName>
    </submittedName>
</protein>
<name>A0ABD1S311_9LAMI</name>
<dbReference type="AlphaFoldDB" id="A0ABD1S311"/>
<evidence type="ECO:0000313" key="2">
    <source>
        <dbReference type="Proteomes" id="UP001604277"/>
    </source>
</evidence>
<sequence length="117" mass="13190">MPRYSAIARTSAVERTVARGRTPELQYGAQVLTIPRESPKSGDAQCVPSLEAYWVAPEWYLWLHWRHIMSTKSEAQLLAVDRLLAVVWLLEVNQFMVVDRLLAGFGHPTDAIDAVSI</sequence>
<reference evidence="2" key="1">
    <citation type="submission" date="2024-07" db="EMBL/GenBank/DDBJ databases">
        <title>Two chromosome-level genome assemblies of Korean endemic species Abeliophyllum distichum and Forsythia ovata (Oleaceae).</title>
        <authorList>
            <person name="Jang H."/>
        </authorList>
    </citation>
    <scope>NUCLEOTIDE SEQUENCE [LARGE SCALE GENOMIC DNA]</scope>
</reference>
<organism evidence="1 2">
    <name type="scientific">Forsythia ovata</name>
    <dbReference type="NCBI Taxonomy" id="205694"/>
    <lineage>
        <taxon>Eukaryota</taxon>
        <taxon>Viridiplantae</taxon>
        <taxon>Streptophyta</taxon>
        <taxon>Embryophyta</taxon>
        <taxon>Tracheophyta</taxon>
        <taxon>Spermatophyta</taxon>
        <taxon>Magnoliopsida</taxon>
        <taxon>eudicotyledons</taxon>
        <taxon>Gunneridae</taxon>
        <taxon>Pentapetalae</taxon>
        <taxon>asterids</taxon>
        <taxon>lamiids</taxon>
        <taxon>Lamiales</taxon>
        <taxon>Oleaceae</taxon>
        <taxon>Forsythieae</taxon>
        <taxon>Forsythia</taxon>
    </lineage>
</organism>
<gene>
    <name evidence="1" type="ORF">Fot_37969</name>
</gene>
<accession>A0ABD1S311</accession>
<comment type="caution">
    <text evidence="1">The sequence shown here is derived from an EMBL/GenBank/DDBJ whole genome shotgun (WGS) entry which is preliminary data.</text>
</comment>
<dbReference type="EMBL" id="JBFOLJ010000011">
    <property type="protein sequence ID" value="KAL2494212.1"/>
    <property type="molecule type" value="Genomic_DNA"/>
</dbReference>
<proteinExistence type="predicted"/>
<evidence type="ECO:0000313" key="1">
    <source>
        <dbReference type="EMBL" id="KAL2494212.1"/>
    </source>
</evidence>
<dbReference type="Proteomes" id="UP001604277">
    <property type="component" value="Unassembled WGS sequence"/>
</dbReference>
<keyword evidence="2" id="KW-1185">Reference proteome</keyword>